<comment type="caution">
    <text evidence="1">The sequence shown here is derived from an EMBL/GenBank/DDBJ whole genome shotgun (WGS) entry which is preliminary data.</text>
</comment>
<keyword evidence="2" id="KW-1185">Reference proteome</keyword>
<name>A0ABN1A3A1_9ACTN</name>
<dbReference type="Proteomes" id="UP001500909">
    <property type="component" value="Unassembled WGS sequence"/>
</dbReference>
<dbReference type="EMBL" id="BAAABY010000023">
    <property type="protein sequence ID" value="GAA0466445.1"/>
    <property type="molecule type" value="Genomic_DNA"/>
</dbReference>
<sequence>MGAGRSESTRRIGVVGVCAYEVEEIRRLYDTITPVILEGLGHTYQAGTLLTDVLEYLHRFARHCVDLFALMEVGDPARPSYVTFASEPTPGIDRSAYRRP</sequence>
<reference evidence="1 2" key="1">
    <citation type="journal article" date="2019" name="Int. J. Syst. Evol. Microbiol.">
        <title>The Global Catalogue of Microorganisms (GCM) 10K type strain sequencing project: providing services to taxonomists for standard genome sequencing and annotation.</title>
        <authorList>
            <consortium name="The Broad Institute Genomics Platform"/>
            <consortium name="The Broad Institute Genome Sequencing Center for Infectious Disease"/>
            <person name="Wu L."/>
            <person name="Ma J."/>
        </authorList>
    </citation>
    <scope>NUCLEOTIDE SEQUENCE [LARGE SCALE GENOMIC DNA]</scope>
    <source>
        <strain evidence="1 2">JCM 4805</strain>
    </source>
</reference>
<organism evidence="1 2">
    <name type="scientific">Streptomyces olivaceiscleroticus</name>
    <dbReference type="NCBI Taxonomy" id="68245"/>
    <lineage>
        <taxon>Bacteria</taxon>
        <taxon>Bacillati</taxon>
        <taxon>Actinomycetota</taxon>
        <taxon>Actinomycetes</taxon>
        <taxon>Kitasatosporales</taxon>
        <taxon>Streptomycetaceae</taxon>
        <taxon>Streptomyces</taxon>
    </lineage>
</organism>
<evidence type="ECO:0000313" key="1">
    <source>
        <dbReference type="EMBL" id="GAA0466445.1"/>
    </source>
</evidence>
<protein>
    <submittedName>
        <fullName evidence="1">Uncharacterized protein</fullName>
    </submittedName>
</protein>
<evidence type="ECO:0000313" key="2">
    <source>
        <dbReference type="Proteomes" id="UP001500909"/>
    </source>
</evidence>
<proteinExistence type="predicted"/>
<gene>
    <name evidence="1" type="ORF">GCM10010361_33240</name>
</gene>
<accession>A0ABN1A3A1</accession>